<comment type="caution">
    <text evidence="3">The sequence shown here is derived from an EMBL/GenBank/DDBJ whole genome shotgun (WGS) entry which is preliminary data.</text>
</comment>
<keyword evidence="1" id="KW-0732">Signal</keyword>
<dbReference type="AlphaFoldDB" id="A0A0G1QGG9"/>
<dbReference type="PANTHER" id="PTHR21666:SF289">
    <property type="entry name" value="L-ALA--D-GLU ENDOPEPTIDASE"/>
    <property type="match status" value="1"/>
</dbReference>
<evidence type="ECO:0000313" key="4">
    <source>
        <dbReference type="Proteomes" id="UP000034487"/>
    </source>
</evidence>
<dbReference type="InterPro" id="IPR050570">
    <property type="entry name" value="Cell_wall_metabolism_enzyme"/>
</dbReference>
<dbReference type="Gene3D" id="2.70.70.10">
    <property type="entry name" value="Glucose Permease (Domain IIA)"/>
    <property type="match status" value="1"/>
</dbReference>
<dbReference type="Proteomes" id="UP000034487">
    <property type="component" value="Unassembled WGS sequence"/>
</dbReference>
<dbReference type="Pfam" id="PF01551">
    <property type="entry name" value="Peptidase_M23"/>
    <property type="match status" value="1"/>
</dbReference>
<dbReference type="PANTHER" id="PTHR21666">
    <property type="entry name" value="PEPTIDASE-RELATED"/>
    <property type="match status" value="1"/>
</dbReference>
<proteinExistence type="predicted"/>
<dbReference type="InterPro" id="IPR016047">
    <property type="entry name" value="M23ase_b-sheet_dom"/>
</dbReference>
<sequence length="223" mass="24773">MANFANQPIWRNQKHEVIDIRYAPSDRTSFFVIARNPAFEKTEFDAFIASLQFHNDRNSLRSPLDRASERVSKKTFGTKVSPNDSPVSPERFSGYHTGWDFEIFPDELNHDVTVTAFCGGKVRLKESASGYGGLLVQECNIDSAPMTVVYGHLKLSSIAVKVGAYRAPGDEIGLLGDANSAETDGERKHLHFGLRKGTTVNNKGYVGTQAELSAWLDPKDYLE</sequence>
<protein>
    <recommendedName>
        <fullName evidence="2">M23ase beta-sheet core domain-containing protein</fullName>
    </recommendedName>
</protein>
<evidence type="ECO:0000256" key="1">
    <source>
        <dbReference type="ARBA" id="ARBA00022729"/>
    </source>
</evidence>
<gene>
    <name evidence="3" type="ORF">UX60_C0011G0014</name>
</gene>
<name>A0A0G1QGG9_9BACT</name>
<accession>A0A0G1QGG9</accession>
<evidence type="ECO:0000313" key="3">
    <source>
        <dbReference type="EMBL" id="KKU44084.1"/>
    </source>
</evidence>
<dbReference type="SUPFAM" id="SSF51261">
    <property type="entry name" value="Duplicated hybrid motif"/>
    <property type="match status" value="1"/>
</dbReference>
<dbReference type="EMBL" id="LCMV01000011">
    <property type="protein sequence ID" value="KKU44084.1"/>
    <property type="molecule type" value="Genomic_DNA"/>
</dbReference>
<dbReference type="InterPro" id="IPR011055">
    <property type="entry name" value="Dup_hybrid_motif"/>
</dbReference>
<dbReference type="GO" id="GO:0004222">
    <property type="term" value="F:metalloendopeptidase activity"/>
    <property type="evidence" value="ECO:0007669"/>
    <property type="project" value="TreeGrafter"/>
</dbReference>
<organism evidence="3 4">
    <name type="scientific">Berkelbacteria bacterium GW2011_GWA2_46_7</name>
    <dbReference type="NCBI Taxonomy" id="1618335"/>
    <lineage>
        <taxon>Bacteria</taxon>
        <taxon>Candidatus Berkelbacteria</taxon>
    </lineage>
</organism>
<reference evidence="3 4" key="1">
    <citation type="journal article" date="2015" name="Nature">
        <title>rRNA introns, odd ribosomes, and small enigmatic genomes across a large radiation of phyla.</title>
        <authorList>
            <person name="Brown C.T."/>
            <person name="Hug L.A."/>
            <person name="Thomas B.C."/>
            <person name="Sharon I."/>
            <person name="Castelle C.J."/>
            <person name="Singh A."/>
            <person name="Wilkins M.J."/>
            <person name="Williams K.H."/>
            <person name="Banfield J.F."/>
        </authorList>
    </citation>
    <scope>NUCLEOTIDE SEQUENCE [LARGE SCALE GENOMIC DNA]</scope>
</reference>
<feature type="domain" description="M23ase beta-sheet core" evidence="2">
    <location>
        <begin position="95"/>
        <end position="198"/>
    </location>
</feature>
<dbReference type="CDD" id="cd12797">
    <property type="entry name" value="M23_peptidase"/>
    <property type="match status" value="1"/>
</dbReference>
<evidence type="ECO:0000259" key="2">
    <source>
        <dbReference type="Pfam" id="PF01551"/>
    </source>
</evidence>